<feature type="region of interest" description="Disordered" evidence="13">
    <location>
        <begin position="1119"/>
        <end position="1482"/>
    </location>
</feature>
<feature type="domain" description="EGF-like" evidence="16">
    <location>
        <begin position="303"/>
        <end position="340"/>
    </location>
</feature>
<dbReference type="Proteomes" id="UP000663852">
    <property type="component" value="Unassembled WGS sequence"/>
</dbReference>
<feature type="compositionally biased region" description="Acidic residues" evidence="13">
    <location>
        <begin position="1260"/>
        <end position="1273"/>
    </location>
</feature>
<dbReference type="PROSITE" id="PS50026">
    <property type="entry name" value="EGF_3"/>
    <property type="match status" value="1"/>
</dbReference>
<evidence type="ECO:0000256" key="3">
    <source>
        <dbReference type="ARBA" id="ARBA00022448"/>
    </source>
</evidence>
<evidence type="ECO:0000256" key="4">
    <source>
        <dbReference type="ARBA" id="ARBA00022475"/>
    </source>
</evidence>
<dbReference type="GO" id="GO:0016918">
    <property type="term" value="F:retinal binding"/>
    <property type="evidence" value="ECO:0007669"/>
    <property type="project" value="UniProtKB-KW"/>
</dbReference>
<comment type="subcellular location">
    <subcellularLocation>
        <location evidence="1">Cell membrane</location>
        <topology evidence="1">Multi-pass membrane protein</topology>
    </subcellularLocation>
</comment>
<comment type="caution">
    <text evidence="17">The sequence shown here is derived from an EMBL/GenBank/DDBJ whole genome shotgun (WGS) entry which is preliminary data.</text>
</comment>
<evidence type="ECO:0000259" key="16">
    <source>
        <dbReference type="PROSITE" id="PS50026"/>
    </source>
</evidence>
<keyword evidence="8" id="KW-0683">Retinol-binding</keyword>
<feature type="compositionally biased region" description="Basic residues" evidence="13">
    <location>
        <begin position="1427"/>
        <end position="1436"/>
    </location>
</feature>
<evidence type="ECO:0000256" key="6">
    <source>
        <dbReference type="ARBA" id="ARBA00022893"/>
    </source>
</evidence>
<dbReference type="PANTHER" id="PTHR21444:SF16">
    <property type="entry name" value="RECEPTOR FOR RETINOL UPTAKE STRA6"/>
    <property type="match status" value="1"/>
</dbReference>
<dbReference type="PANTHER" id="PTHR21444">
    <property type="entry name" value="COILED-COIL DOMAIN-CONTAINING PROTEIN 180"/>
    <property type="match status" value="1"/>
</dbReference>
<feature type="region of interest" description="Disordered" evidence="13">
    <location>
        <begin position="1921"/>
        <end position="1949"/>
    </location>
</feature>
<feature type="compositionally biased region" description="Acidic residues" evidence="13">
    <location>
        <begin position="1209"/>
        <end position="1220"/>
    </location>
</feature>
<feature type="compositionally biased region" description="Polar residues" evidence="13">
    <location>
        <begin position="1640"/>
        <end position="1649"/>
    </location>
</feature>
<keyword evidence="12" id="KW-0245">EGF-like domain</keyword>
<feature type="transmembrane region" description="Helical" evidence="14">
    <location>
        <begin position="641"/>
        <end position="660"/>
    </location>
</feature>
<evidence type="ECO:0000256" key="1">
    <source>
        <dbReference type="ARBA" id="ARBA00004651"/>
    </source>
</evidence>
<feature type="compositionally biased region" description="Basic and acidic residues" evidence="13">
    <location>
        <begin position="1365"/>
        <end position="1398"/>
    </location>
</feature>
<keyword evidence="10 12" id="KW-1015">Disulfide bond</keyword>
<keyword evidence="6" id="KW-0845">Vitamin A</keyword>
<dbReference type="InterPro" id="IPR016186">
    <property type="entry name" value="C-type_lectin-like/link_sf"/>
</dbReference>
<keyword evidence="9 14" id="KW-0472">Membrane</keyword>
<feature type="compositionally biased region" description="Low complexity" evidence="13">
    <location>
        <begin position="1650"/>
        <end position="1661"/>
    </location>
</feature>
<evidence type="ECO:0000256" key="10">
    <source>
        <dbReference type="ARBA" id="ARBA00023157"/>
    </source>
</evidence>
<dbReference type="GO" id="GO:0071939">
    <property type="term" value="P:vitamin A import into cell"/>
    <property type="evidence" value="ECO:0007669"/>
    <property type="project" value="TreeGrafter"/>
</dbReference>
<feature type="transmembrane region" description="Helical" evidence="14">
    <location>
        <begin position="1003"/>
        <end position="1027"/>
    </location>
</feature>
<feature type="compositionally biased region" description="Acidic residues" evidence="13">
    <location>
        <begin position="1676"/>
        <end position="1723"/>
    </location>
</feature>
<keyword evidence="5 14" id="KW-0812">Transmembrane</keyword>
<evidence type="ECO:0000256" key="5">
    <source>
        <dbReference type="ARBA" id="ARBA00022692"/>
    </source>
</evidence>
<feature type="transmembrane region" description="Helical" evidence="14">
    <location>
        <begin position="957"/>
        <end position="974"/>
    </location>
</feature>
<feature type="transmembrane region" description="Helical" evidence="14">
    <location>
        <begin position="867"/>
        <end position="884"/>
    </location>
</feature>
<feature type="compositionally biased region" description="Polar residues" evidence="13">
    <location>
        <begin position="1927"/>
        <end position="1945"/>
    </location>
</feature>
<keyword evidence="4" id="KW-1003">Cell membrane</keyword>
<keyword evidence="15" id="KW-0732">Signal</keyword>
<dbReference type="InterPro" id="IPR016187">
    <property type="entry name" value="CTDL_fold"/>
</dbReference>
<keyword evidence="7 14" id="KW-1133">Transmembrane helix</keyword>
<dbReference type="SUPFAM" id="SSF57196">
    <property type="entry name" value="EGF/Laminin"/>
    <property type="match status" value="1"/>
</dbReference>
<dbReference type="GO" id="GO:0005886">
    <property type="term" value="C:plasma membrane"/>
    <property type="evidence" value="ECO:0007669"/>
    <property type="project" value="UniProtKB-SubCell"/>
</dbReference>
<name>A0A814TMJ3_ADIRI</name>
<dbReference type="Pfam" id="PF14752">
    <property type="entry name" value="RBP_receptor"/>
    <property type="match status" value="2"/>
</dbReference>
<evidence type="ECO:0000256" key="9">
    <source>
        <dbReference type="ARBA" id="ARBA00023136"/>
    </source>
</evidence>
<feature type="chain" id="PRO_5032559306" description="Receptor for retinol uptake STRA6" evidence="15">
    <location>
        <begin position="24"/>
        <end position="2128"/>
    </location>
</feature>
<organism evidence="17 18">
    <name type="scientific">Adineta ricciae</name>
    <name type="common">Rotifer</name>
    <dbReference type="NCBI Taxonomy" id="249248"/>
    <lineage>
        <taxon>Eukaryota</taxon>
        <taxon>Metazoa</taxon>
        <taxon>Spiralia</taxon>
        <taxon>Gnathifera</taxon>
        <taxon>Rotifera</taxon>
        <taxon>Eurotatoria</taxon>
        <taxon>Bdelloidea</taxon>
        <taxon>Adinetida</taxon>
        <taxon>Adinetidae</taxon>
        <taxon>Adineta</taxon>
    </lineage>
</organism>
<evidence type="ECO:0000256" key="13">
    <source>
        <dbReference type="SAM" id="MobiDB-lite"/>
    </source>
</evidence>
<dbReference type="OrthoDB" id="2376984at2759"/>
<feature type="compositionally biased region" description="Polar residues" evidence="13">
    <location>
        <begin position="1593"/>
        <end position="1623"/>
    </location>
</feature>
<dbReference type="GO" id="GO:0019841">
    <property type="term" value="F:retinol binding"/>
    <property type="evidence" value="ECO:0007669"/>
    <property type="project" value="UniProtKB-KW"/>
</dbReference>
<feature type="disulfide bond" evidence="12">
    <location>
        <begin position="330"/>
        <end position="339"/>
    </location>
</feature>
<evidence type="ECO:0000256" key="12">
    <source>
        <dbReference type="PROSITE-ProRule" id="PRU00076"/>
    </source>
</evidence>
<dbReference type="PROSITE" id="PS00010">
    <property type="entry name" value="ASX_HYDROXYL"/>
    <property type="match status" value="1"/>
</dbReference>
<dbReference type="PROSITE" id="PS00022">
    <property type="entry name" value="EGF_1"/>
    <property type="match status" value="1"/>
</dbReference>
<dbReference type="GO" id="GO:0034632">
    <property type="term" value="F:retinol transmembrane transporter activity"/>
    <property type="evidence" value="ECO:0007669"/>
    <property type="project" value="InterPro"/>
</dbReference>
<feature type="compositionally biased region" description="Acidic residues" evidence="13">
    <location>
        <begin position="1313"/>
        <end position="1322"/>
    </location>
</feature>
<dbReference type="Gene3D" id="3.10.100.10">
    <property type="entry name" value="Mannose-Binding Protein A, subunit A"/>
    <property type="match status" value="1"/>
</dbReference>
<evidence type="ECO:0000256" key="14">
    <source>
        <dbReference type="SAM" id="Phobius"/>
    </source>
</evidence>
<evidence type="ECO:0000313" key="17">
    <source>
        <dbReference type="EMBL" id="CAF1163345.1"/>
    </source>
</evidence>
<feature type="compositionally biased region" description="Low complexity" evidence="13">
    <location>
        <begin position="1276"/>
        <end position="1299"/>
    </location>
</feature>
<feature type="region of interest" description="Disordered" evidence="13">
    <location>
        <begin position="2067"/>
        <end position="2128"/>
    </location>
</feature>
<evidence type="ECO:0000256" key="2">
    <source>
        <dbReference type="ARBA" id="ARBA00014411"/>
    </source>
</evidence>
<sequence>MKNITLALIIVVLTCFLFEPTRCALPAYLQNLELDDITSLWDKFPSIIGKIKEAVNRFRCPKGWRRLGGSCYYLSNVTSTPSEANQTCNLLHSNHSNLMQIRNTVELFYAAHVLTKNNLTSLMIDIDPLLLKGKRIAEILMDDQGRWQRMKNKFREVRVRYYKLKEKVINELNEAGLRISRRSKKVKQSTRKHKQKFIHDHIDPDVYDDYDYYKEQNMTDAYPSNYTTELDEYEYDDLDSADEGDEFEQLEDIRGICDQLDWNVISNDSTVYLLTTYLVSDKIVCSLSNVEDDTDYDHVCEYVLDFCFANIVCGKHGRCVNTLSGFKCSCSFLYGGLLCERISKQGKQILIGFILIFVLYGLSFKPVRWILFGCFKQSRDFCKYCLKVQKKRKQAKRKETKEDKRRLVPSQKSENDIQTIAKIPLSEYHVEDRRQTLAQEIMDFIRDFYRYLTLPHNVGPLKSPNKRDLVRLCWVGGLSVFFLSLLFIVTTYTHFSSYRYDITDETRLDLLVNDTLRLVTRCENISDYRLGNLIFFPIASALILIFSWSIKREKRCTDLCDGRPGLIAPIEPFRTTNRFTTATVFGILAFEVLKIFEELLFSTGDPLNQGVLIELLIRIAIVILVGLRYYPVLASLQLRNIAVRFFVCLYILGDIIYAIIREGSCMGFLPLSRYYSALEEAKLRVELGTWFIIYGLIKNTPHFILLSYIGAELWVRFAYDSIYVPMKKKQSIWVAPVVQHDESEFAKYYVKKLFRRNLPTVRTNYSTKANIDQLEDFEHENQMLNKDNDSRVKKFFRSIYQWDDDFRFTTMATCTYTVAIVFLYYLACTFVFLYISRTTGHISFVRYYIESTLNIEFKGIFSLRLEIIASAVITVCIYGFQLYIGMQNYKKHRKDLYKGIYEDVPSAANFTANSIASKSVHYSGFLVGYMAWGFVICFHLIFLILSFLRIISLQLRYIELVLTFTVPVLVVYLLKMVSTSSAGKFFFIQDMDEKLNLKNRKTYAIFVYFNFFADCFLGIASCIIRLIKATALNVVYMARLDCSFLGRPLEKFDLGFAAYVSYLHMEVTHTNPIMLAFCYSLYDDVIQRRPKRCYDDECCIAPGELDDDVHVVQERTIVKKPMEKPTRNGSKTIPQKTKVDAQERIKPAKSSIKKRNSIASGNGSNDDDDEQGLSIRETKTQKKSPSPSSNSDRDSQKSKPRKPSIDNNIAEEEEEEEGEDGGPTTPEISTIARLIPQQRPVLPSLSDLPPAVPPRADLSSENEQDNDDNFDDDGGIKPPSISSISKIIPQQQPVLLPIPRSSPPRAPRRQDLAEEEYDDDDGGINPKLIARQKKELEEKKKKKDAEKKKKKQPNRADDDDDDDGGISKRERIAAQKKKEELEKQKKEKEQRRVKVKQEIDDDDDDGGVSKQKQIAAQKKKQELEKKKKEKERRKAKTKQDNDEDEDGAPKRHESIKKKPSKEKVSKPALVKEDDEDDDGGRIVKTYDTVRMIMPKKKPAFDRQTTKQSSPEALDDGSMLTSAPVQELLLTSYDTVGQIVPKLSTAVSRIKEENHYDTIPTDEERAARLSNVYSPPPYDQASKSSDLHSLRNVSYRQAQQSTPPLTQRRSTNSSLTHGHSNTNDDSSHYSEIIQNTVPSGVINRSYSHTGSIQSSSNNSIKQASKRSSQNALKEEEQQTEESTVETDQEEESEEETGEEENVDEEEDEEEEEEEGDDDDDDDQEDKPLGKPLPGKQIVVDNISTAYSTLAHMVDPKEARKLEKIRKRKQARFRWFLAYTILNNYHLFDLRKQAQNRLALLRIQRSNLMDEQQQQPVQAAAIIPTSQSVPTIIAPEMIQRRVQVTTPTPEIQIAPAIRPQAINRLLSVPSTVVPAAAADNFPQSPAERYIAVRSQMLYDVTAQHPTTSRSNASSIISQAAKSDFAPKARSSQLPTVTIQPPSSTSGSELRLKRPAYQRQASLDPTHIVTSQNNGTPIFQGVPESNHSTADYPITAGSSVANLSTLRTQMSHAQHMQAWRQQQLRRAQKKHPHCYVYGPPPQRPLEEKVATATILTPQVIEPVSSGIQRLPSRSPYRFPLEVNPNGGKSKATSTVNKTKQDKSVQKKSLRTSSALVNRRESQGSLSNVTEV</sequence>
<keyword evidence="11" id="KW-0675">Receptor</keyword>
<evidence type="ECO:0000256" key="11">
    <source>
        <dbReference type="ARBA" id="ARBA00023170"/>
    </source>
</evidence>
<feature type="transmembrane region" description="Helical" evidence="14">
    <location>
        <begin position="472"/>
        <end position="495"/>
    </location>
</feature>
<feature type="transmembrane region" description="Helical" evidence="14">
    <location>
        <begin position="611"/>
        <end position="629"/>
    </location>
</feature>
<gene>
    <name evidence="17" type="ORF">EDS130_LOCUS23265</name>
</gene>
<feature type="transmembrane region" description="Helical" evidence="14">
    <location>
        <begin position="349"/>
        <end position="371"/>
    </location>
</feature>
<feature type="compositionally biased region" description="Polar residues" evidence="13">
    <location>
        <begin position="2119"/>
        <end position="2128"/>
    </location>
</feature>
<feature type="signal peptide" evidence="15">
    <location>
        <begin position="1"/>
        <end position="23"/>
    </location>
</feature>
<dbReference type="InterPro" id="IPR000152">
    <property type="entry name" value="EGF-type_Asp/Asn_hydroxyl_site"/>
</dbReference>
<comment type="caution">
    <text evidence="12">Lacks conserved residue(s) required for the propagation of feature annotation.</text>
</comment>
<feature type="compositionally biased region" description="Basic and acidic residues" evidence="13">
    <location>
        <begin position="1137"/>
        <end position="1146"/>
    </location>
</feature>
<dbReference type="CDD" id="cd00054">
    <property type="entry name" value="EGF_CA"/>
    <property type="match status" value="1"/>
</dbReference>
<evidence type="ECO:0000256" key="15">
    <source>
        <dbReference type="SAM" id="SignalP"/>
    </source>
</evidence>
<dbReference type="SUPFAM" id="SSF56436">
    <property type="entry name" value="C-type lectin-like"/>
    <property type="match status" value="1"/>
</dbReference>
<feature type="compositionally biased region" description="Basic and acidic residues" evidence="13">
    <location>
        <begin position="1461"/>
        <end position="1471"/>
    </location>
</feature>
<feature type="compositionally biased region" description="Basic and acidic residues" evidence="13">
    <location>
        <begin position="1332"/>
        <end position="1347"/>
    </location>
</feature>
<feature type="region of interest" description="Disordered" evidence="13">
    <location>
        <begin position="1593"/>
        <end position="1628"/>
    </location>
</feature>
<dbReference type="InterPro" id="IPR000742">
    <property type="entry name" value="EGF"/>
</dbReference>
<evidence type="ECO:0000256" key="8">
    <source>
        <dbReference type="ARBA" id="ARBA00023072"/>
    </source>
</evidence>
<feature type="transmembrane region" description="Helical" evidence="14">
    <location>
        <begin position="816"/>
        <end position="835"/>
    </location>
</feature>
<proteinExistence type="predicted"/>
<keyword evidence="3" id="KW-0813">Transport</keyword>
<dbReference type="InterPro" id="IPR026612">
    <property type="entry name" value="STRA6-like"/>
</dbReference>
<accession>A0A814TMJ3</accession>
<reference evidence="17" key="1">
    <citation type="submission" date="2021-02" db="EMBL/GenBank/DDBJ databases">
        <authorList>
            <person name="Nowell W R."/>
        </authorList>
    </citation>
    <scope>NUCLEOTIDE SEQUENCE</scope>
</reference>
<feature type="region of interest" description="Disordered" evidence="13">
    <location>
        <begin position="1494"/>
        <end position="1518"/>
    </location>
</feature>
<feature type="transmembrane region" description="Helical" evidence="14">
    <location>
        <begin position="533"/>
        <end position="550"/>
    </location>
</feature>
<feature type="region of interest" description="Disordered" evidence="13">
    <location>
        <begin position="1640"/>
        <end position="1736"/>
    </location>
</feature>
<evidence type="ECO:0000313" key="18">
    <source>
        <dbReference type="Proteomes" id="UP000663852"/>
    </source>
</evidence>
<protein>
    <recommendedName>
        <fullName evidence="2">Receptor for retinol uptake STRA6</fullName>
    </recommendedName>
</protein>
<dbReference type="GO" id="GO:0038023">
    <property type="term" value="F:signaling receptor activity"/>
    <property type="evidence" value="ECO:0007669"/>
    <property type="project" value="InterPro"/>
</dbReference>
<feature type="transmembrane region" description="Helical" evidence="14">
    <location>
        <begin position="926"/>
        <end position="951"/>
    </location>
</feature>
<evidence type="ECO:0000256" key="7">
    <source>
        <dbReference type="ARBA" id="ARBA00022989"/>
    </source>
</evidence>
<dbReference type="EMBL" id="CAJNOJ010000126">
    <property type="protein sequence ID" value="CAF1163345.1"/>
    <property type="molecule type" value="Genomic_DNA"/>
</dbReference>